<dbReference type="GO" id="GO:0008270">
    <property type="term" value="F:zinc ion binding"/>
    <property type="evidence" value="ECO:0007669"/>
    <property type="project" value="UniProtKB-KW"/>
</dbReference>
<keyword evidence="2" id="KW-0863">Zinc-finger</keyword>
<name>A0A151K2V3_9HYME</name>
<keyword evidence="1" id="KW-0479">Metal-binding</keyword>
<evidence type="ECO:0000256" key="2">
    <source>
        <dbReference type="ARBA" id="ARBA00022771"/>
    </source>
</evidence>
<reference evidence="6 7" key="1">
    <citation type="submission" date="2015-09" db="EMBL/GenBank/DDBJ databases">
        <title>Trachymyrmex cornetzi WGS genome.</title>
        <authorList>
            <person name="Nygaard S."/>
            <person name="Hu H."/>
            <person name="Boomsma J."/>
            <person name="Zhang G."/>
        </authorList>
    </citation>
    <scope>NUCLEOTIDE SEQUENCE [LARGE SCALE GENOMIC DNA]</scope>
    <source>
        <strain evidence="6">Tcor2-1</strain>
        <tissue evidence="6">Whole body</tissue>
    </source>
</reference>
<comment type="caution">
    <text evidence="6">The sequence shown here is derived from an EMBL/GenBank/DDBJ whole genome shotgun (WGS) entry which is preliminary data.</text>
</comment>
<dbReference type="STRING" id="471704.A0A151K2V3"/>
<gene>
    <name evidence="6" type="ORF">ALC57_00044</name>
</gene>
<accession>A0A151K2V3</accession>
<feature type="region of interest" description="Disordered" evidence="4">
    <location>
        <begin position="99"/>
        <end position="149"/>
    </location>
</feature>
<evidence type="ECO:0000313" key="7">
    <source>
        <dbReference type="Proteomes" id="UP000078492"/>
    </source>
</evidence>
<dbReference type="EMBL" id="LKEY01013821">
    <property type="protein sequence ID" value="KYN50407.1"/>
    <property type="molecule type" value="Genomic_DNA"/>
</dbReference>
<feature type="domain" description="Zinc finger PHD-type" evidence="5">
    <location>
        <begin position="167"/>
        <end position="209"/>
    </location>
</feature>
<feature type="compositionally biased region" description="Basic residues" evidence="4">
    <location>
        <begin position="135"/>
        <end position="147"/>
    </location>
</feature>
<dbReference type="Gene3D" id="3.30.40.10">
    <property type="entry name" value="Zinc/RING finger domain, C3HC4 (zinc finger)"/>
    <property type="match status" value="1"/>
</dbReference>
<dbReference type="InterPro" id="IPR001965">
    <property type="entry name" value="Znf_PHD"/>
</dbReference>
<dbReference type="InterPro" id="IPR013083">
    <property type="entry name" value="Znf_RING/FYVE/PHD"/>
</dbReference>
<sequence length="212" mass="24356">MSNAMNGFKAAGIWPVDRHVFNDTDFIAVDTLMSPENCQSPENEIEEQIEGINIYACSTENNQSRKKLKTVYEICPLPSPTIARNNKLPQKAEILTTSPYKKQLEEQQKKKSQRIARKVELSPGPSTSINSSKLKITKRTSNKKKSTPSKELHFSETKIEINEDDWYCYLCQQNLVEDMVQCIVCKRWAHESCACISKKELRFICDFCTHKD</sequence>
<dbReference type="CDD" id="cd15489">
    <property type="entry name" value="PHD_SF"/>
    <property type="match status" value="1"/>
</dbReference>
<organism evidence="6 7">
    <name type="scientific">Trachymyrmex cornetzi</name>
    <dbReference type="NCBI Taxonomy" id="471704"/>
    <lineage>
        <taxon>Eukaryota</taxon>
        <taxon>Metazoa</taxon>
        <taxon>Ecdysozoa</taxon>
        <taxon>Arthropoda</taxon>
        <taxon>Hexapoda</taxon>
        <taxon>Insecta</taxon>
        <taxon>Pterygota</taxon>
        <taxon>Neoptera</taxon>
        <taxon>Endopterygota</taxon>
        <taxon>Hymenoptera</taxon>
        <taxon>Apocrita</taxon>
        <taxon>Aculeata</taxon>
        <taxon>Formicoidea</taxon>
        <taxon>Formicidae</taxon>
        <taxon>Myrmicinae</taxon>
        <taxon>Trachymyrmex</taxon>
    </lineage>
</organism>
<feature type="compositionally biased region" description="Polar residues" evidence="4">
    <location>
        <begin position="124"/>
        <end position="134"/>
    </location>
</feature>
<dbReference type="Proteomes" id="UP000078492">
    <property type="component" value="Unassembled WGS sequence"/>
</dbReference>
<dbReference type="SUPFAM" id="SSF57903">
    <property type="entry name" value="FYVE/PHD zinc finger"/>
    <property type="match status" value="1"/>
</dbReference>
<keyword evidence="3" id="KW-0862">Zinc</keyword>
<evidence type="ECO:0000256" key="3">
    <source>
        <dbReference type="ARBA" id="ARBA00022833"/>
    </source>
</evidence>
<evidence type="ECO:0000256" key="1">
    <source>
        <dbReference type="ARBA" id="ARBA00022723"/>
    </source>
</evidence>
<evidence type="ECO:0000313" key="6">
    <source>
        <dbReference type="EMBL" id="KYN50407.1"/>
    </source>
</evidence>
<dbReference type="SMART" id="SM00249">
    <property type="entry name" value="PHD"/>
    <property type="match status" value="1"/>
</dbReference>
<dbReference type="InterPro" id="IPR011011">
    <property type="entry name" value="Znf_FYVE_PHD"/>
</dbReference>
<evidence type="ECO:0000259" key="5">
    <source>
        <dbReference type="SMART" id="SM00249"/>
    </source>
</evidence>
<proteinExistence type="predicted"/>
<dbReference type="AlphaFoldDB" id="A0A151K2V3"/>
<keyword evidence="7" id="KW-1185">Reference proteome</keyword>
<evidence type="ECO:0000256" key="4">
    <source>
        <dbReference type="SAM" id="MobiDB-lite"/>
    </source>
</evidence>
<protein>
    <recommendedName>
        <fullName evidence="5">Zinc finger PHD-type domain-containing protein</fullName>
    </recommendedName>
</protein>